<evidence type="ECO:0000313" key="1">
    <source>
        <dbReference type="EMBL" id="MSS29028.1"/>
    </source>
</evidence>
<dbReference type="RefSeq" id="WP_154513035.1">
    <property type="nucleotide sequence ID" value="NZ_JAXELC010000012.1"/>
</dbReference>
<sequence length="66" mass="7647">MPNFDLELVDEKAAARILGFSIKSLQNRRWKRQPPSFLKLGRKIAYRLSDLQAYLDACTIEPMHKG</sequence>
<accession>A0A6L5XP24</accession>
<dbReference type="AlphaFoldDB" id="A0A6L5XP24"/>
<keyword evidence="2" id="KW-1185">Reference proteome</keyword>
<dbReference type="EMBL" id="VUMH01000020">
    <property type="protein sequence ID" value="MSS29028.1"/>
    <property type="molecule type" value="Genomic_DNA"/>
</dbReference>
<name>A0A6L5XP24_9BACT</name>
<evidence type="ECO:0000313" key="2">
    <source>
        <dbReference type="Proteomes" id="UP000477488"/>
    </source>
</evidence>
<organism evidence="1 2">
    <name type="scientific">Desulfovibrio porci</name>
    <dbReference type="NCBI Taxonomy" id="2605782"/>
    <lineage>
        <taxon>Bacteria</taxon>
        <taxon>Pseudomonadati</taxon>
        <taxon>Thermodesulfobacteriota</taxon>
        <taxon>Desulfovibrionia</taxon>
        <taxon>Desulfovibrionales</taxon>
        <taxon>Desulfovibrionaceae</taxon>
        <taxon>Desulfovibrio</taxon>
    </lineage>
</organism>
<proteinExistence type="predicted"/>
<protein>
    <submittedName>
        <fullName evidence="1">Helix-turn-helix domain-containing protein</fullName>
    </submittedName>
</protein>
<dbReference type="Proteomes" id="UP000477488">
    <property type="component" value="Unassembled WGS sequence"/>
</dbReference>
<comment type="caution">
    <text evidence="1">The sequence shown here is derived from an EMBL/GenBank/DDBJ whole genome shotgun (WGS) entry which is preliminary data.</text>
</comment>
<reference evidence="1 2" key="1">
    <citation type="submission" date="2019-09" db="EMBL/GenBank/DDBJ databases">
        <title>In-depth cultivation of the pig gut microbiome towards novel bacterial diversity and tailored functional studies.</title>
        <authorList>
            <person name="Wylensek D."/>
            <person name="Hitch T.C.A."/>
            <person name="Clavel T."/>
        </authorList>
    </citation>
    <scope>NUCLEOTIDE SEQUENCE [LARGE SCALE GENOMIC DNA]</scope>
    <source>
        <strain evidence="1 2">PG-178-WT-4</strain>
    </source>
</reference>
<gene>
    <name evidence="1" type="ORF">FYJ44_13575</name>
</gene>